<comment type="caution">
    <text evidence="2">The sequence shown here is derived from an EMBL/GenBank/DDBJ whole genome shotgun (WGS) entry which is preliminary data.</text>
</comment>
<dbReference type="AlphaFoldDB" id="K1UMW8"/>
<dbReference type="Pfam" id="PF01012">
    <property type="entry name" value="ETF"/>
    <property type="match status" value="1"/>
</dbReference>
<gene>
    <name evidence="2" type="ORF">LEA_02398</name>
</gene>
<feature type="non-terminal residue" evidence="2">
    <location>
        <position position="84"/>
    </location>
</feature>
<feature type="domain" description="Electron transfer flavoprotein alpha/beta-subunit N-terminal" evidence="1">
    <location>
        <begin position="15"/>
        <end position="84"/>
    </location>
</feature>
<accession>K1UMW8</accession>
<evidence type="ECO:0000313" key="2">
    <source>
        <dbReference type="EMBL" id="EKC79475.1"/>
    </source>
</evidence>
<dbReference type="InterPro" id="IPR014730">
    <property type="entry name" value="ETF_a/b_N"/>
</dbReference>
<sequence>MAEFNAMDTAAFKGVWVFCEQREGQVQAISYQLLSEGRKLANDLGVELCGVVMGSEVNEDYLKALGGYGADRVYYIDSPLLKDY</sequence>
<dbReference type="SUPFAM" id="SSF52402">
    <property type="entry name" value="Adenine nucleotide alpha hydrolases-like"/>
    <property type="match status" value="1"/>
</dbReference>
<proteinExistence type="predicted"/>
<dbReference type="Gene3D" id="3.40.50.620">
    <property type="entry name" value="HUPs"/>
    <property type="match status" value="1"/>
</dbReference>
<dbReference type="EMBL" id="AJWY01001660">
    <property type="protein sequence ID" value="EKC79475.1"/>
    <property type="molecule type" value="Genomic_DNA"/>
</dbReference>
<dbReference type="InterPro" id="IPR014729">
    <property type="entry name" value="Rossmann-like_a/b/a_fold"/>
</dbReference>
<organism evidence="2">
    <name type="scientific">human gut metagenome</name>
    <dbReference type="NCBI Taxonomy" id="408170"/>
    <lineage>
        <taxon>unclassified sequences</taxon>
        <taxon>metagenomes</taxon>
        <taxon>organismal metagenomes</taxon>
    </lineage>
</organism>
<evidence type="ECO:0000259" key="1">
    <source>
        <dbReference type="Pfam" id="PF01012"/>
    </source>
</evidence>
<reference evidence="2" key="1">
    <citation type="journal article" date="2013" name="Environ. Microbiol.">
        <title>Microbiota from the distal guts of lean and obese adolescents exhibit partial functional redundancy besides clear differences in community structure.</title>
        <authorList>
            <person name="Ferrer M."/>
            <person name="Ruiz A."/>
            <person name="Lanza F."/>
            <person name="Haange S.B."/>
            <person name="Oberbach A."/>
            <person name="Till H."/>
            <person name="Bargiela R."/>
            <person name="Campoy C."/>
            <person name="Segura M.T."/>
            <person name="Richter M."/>
            <person name="von Bergen M."/>
            <person name="Seifert J."/>
            <person name="Suarez A."/>
        </authorList>
    </citation>
    <scope>NUCLEOTIDE SEQUENCE</scope>
</reference>
<protein>
    <submittedName>
        <fullName evidence="2">Protein containing Electron transfer flavoprotein, alpha/beta-subunit</fullName>
    </submittedName>
</protein>
<name>K1UMW8_9ZZZZ</name>